<evidence type="ECO:0000313" key="2">
    <source>
        <dbReference type="EMBL" id="MCV2232402.1"/>
    </source>
</evidence>
<dbReference type="PRINTS" id="PR00598">
    <property type="entry name" value="HTHMARR"/>
</dbReference>
<sequence>MQQNNDSEVVKLPLLMGKIMKKLHSVGDPILEKYALSRIHVHYLMALSDCHKSLSSKELSEKLSVDKANTSRAINDLLERGFVEKEAEDQKSYPLRLTKQGEMVARELKEHNAKELMAMLSVLTAEEKIQMKSILTKISNNI</sequence>
<dbReference type="PANTHER" id="PTHR33164">
    <property type="entry name" value="TRANSCRIPTIONAL REGULATOR, MARR FAMILY"/>
    <property type="match status" value="1"/>
</dbReference>
<keyword evidence="3" id="KW-1185">Reference proteome</keyword>
<protein>
    <submittedName>
        <fullName evidence="2">MarR family transcriptional regulator</fullName>
    </submittedName>
</protein>
<gene>
    <name evidence="2" type="ORF">N7548_06145</name>
</gene>
<dbReference type="SMART" id="SM00347">
    <property type="entry name" value="HTH_MARR"/>
    <property type="match status" value="1"/>
</dbReference>
<dbReference type="RefSeq" id="WP_263608589.1">
    <property type="nucleotide sequence ID" value="NZ_JAOVQM010000004.1"/>
</dbReference>
<dbReference type="Pfam" id="PF12802">
    <property type="entry name" value="MarR_2"/>
    <property type="match status" value="1"/>
</dbReference>
<organism evidence="2 3">
    <name type="scientific">Paracholeplasma manati</name>
    <dbReference type="NCBI Taxonomy" id="591373"/>
    <lineage>
        <taxon>Bacteria</taxon>
        <taxon>Bacillati</taxon>
        <taxon>Mycoplasmatota</taxon>
        <taxon>Mollicutes</taxon>
        <taxon>Acholeplasmatales</taxon>
        <taxon>Acholeplasmataceae</taxon>
        <taxon>Paracholeplasma</taxon>
    </lineage>
</organism>
<comment type="caution">
    <text evidence="2">The sequence shown here is derived from an EMBL/GenBank/DDBJ whole genome shotgun (WGS) entry which is preliminary data.</text>
</comment>
<evidence type="ECO:0000259" key="1">
    <source>
        <dbReference type="PROSITE" id="PS50995"/>
    </source>
</evidence>
<dbReference type="PANTHER" id="PTHR33164:SF57">
    <property type="entry name" value="MARR-FAMILY TRANSCRIPTIONAL REGULATOR"/>
    <property type="match status" value="1"/>
</dbReference>
<name>A0ABT2Y6P1_9MOLU</name>
<dbReference type="InterPro" id="IPR039422">
    <property type="entry name" value="MarR/SlyA-like"/>
</dbReference>
<dbReference type="EMBL" id="JAOVQM010000004">
    <property type="protein sequence ID" value="MCV2232402.1"/>
    <property type="molecule type" value="Genomic_DNA"/>
</dbReference>
<feature type="domain" description="HTH marR-type" evidence="1">
    <location>
        <begin position="9"/>
        <end position="140"/>
    </location>
</feature>
<accession>A0ABT2Y6P1</accession>
<evidence type="ECO:0000313" key="3">
    <source>
        <dbReference type="Proteomes" id="UP001177160"/>
    </source>
</evidence>
<dbReference type="Proteomes" id="UP001177160">
    <property type="component" value="Unassembled WGS sequence"/>
</dbReference>
<proteinExistence type="predicted"/>
<dbReference type="InterPro" id="IPR000835">
    <property type="entry name" value="HTH_MarR-typ"/>
</dbReference>
<dbReference type="InterPro" id="IPR036390">
    <property type="entry name" value="WH_DNA-bd_sf"/>
</dbReference>
<dbReference type="Gene3D" id="1.10.10.10">
    <property type="entry name" value="Winged helix-like DNA-binding domain superfamily/Winged helix DNA-binding domain"/>
    <property type="match status" value="1"/>
</dbReference>
<dbReference type="PROSITE" id="PS50995">
    <property type="entry name" value="HTH_MARR_2"/>
    <property type="match status" value="1"/>
</dbReference>
<dbReference type="SUPFAM" id="SSF46785">
    <property type="entry name" value="Winged helix' DNA-binding domain"/>
    <property type="match status" value="1"/>
</dbReference>
<reference evidence="2" key="1">
    <citation type="submission" date="2022-09" db="EMBL/GenBank/DDBJ databases">
        <title>Novel Mycoplasma species identified in domestic and wild animals.</title>
        <authorList>
            <person name="Volokhov D.V."/>
            <person name="Furtak V.A."/>
            <person name="Zagorodnyaya T.A."/>
        </authorList>
    </citation>
    <scope>NUCLEOTIDE SEQUENCE</scope>
    <source>
        <strain evidence="2">Oakley</strain>
    </source>
</reference>
<dbReference type="InterPro" id="IPR036388">
    <property type="entry name" value="WH-like_DNA-bd_sf"/>
</dbReference>